<feature type="region of interest" description="Disordered" evidence="1">
    <location>
        <begin position="58"/>
        <end position="91"/>
    </location>
</feature>
<reference evidence="2 3" key="1">
    <citation type="submission" date="2013-01" db="EMBL/GenBank/DDBJ databases">
        <authorList>
            <person name="Inman J."/>
            <person name="Zafar N."/>
            <person name="Lorenzi H."/>
            <person name="Caler E."/>
        </authorList>
    </citation>
    <scope>NUCLEOTIDE SEQUENCE [LARGE SCALE GENOMIC DNA]</scope>
    <source>
        <strain evidence="2 3">HM-3:IMSS</strain>
    </source>
</reference>
<dbReference type="Proteomes" id="UP000030780">
    <property type="component" value="Unassembled WGS sequence"/>
</dbReference>
<evidence type="ECO:0000313" key="2">
    <source>
        <dbReference type="EMBL" id="EMS14330.1"/>
    </source>
</evidence>
<evidence type="ECO:0000313" key="3">
    <source>
        <dbReference type="Proteomes" id="UP000030780"/>
    </source>
</evidence>
<name>M7W957_ENTHI</name>
<gene>
    <name evidence="2" type="ORF">KM1_242250</name>
</gene>
<evidence type="ECO:0000256" key="1">
    <source>
        <dbReference type="SAM" id="MobiDB-lite"/>
    </source>
</evidence>
<protein>
    <submittedName>
        <fullName evidence="2">Uncharacterized protein</fullName>
    </submittedName>
</protein>
<sequence length="170" mass="19975">MKLTELLNVAFMRNDDDLNSLNQYYLNELKNIRNQITQYFRVIVKKYISSKAEEMEGFHNTKPLPVPPKPSGLSKTDPRKKPLPPSPGNKKNIVPIKINDVIDQLERNVNFYIIKYFNNQYKEEIMKDEENVLNSIERDFSANLTEENYKTKISSDISFIREEVVKLLMD</sequence>
<proteinExistence type="predicted"/>
<organism evidence="2 3">
    <name type="scientific">Entamoeba histolytica HM-3:IMSS</name>
    <dbReference type="NCBI Taxonomy" id="885315"/>
    <lineage>
        <taxon>Eukaryota</taxon>
        <taxon>Amoebozoa</taxon>
        <taxon>Evosea</taxon>
        <taxon>Archamoebae</taxon>
        <taxon>Mastigamoebida</taxon>
        <taxon>Entamoebidae</taxon>
        <taxon>Entamoeba</taxon>
    </lineage>
</organism>
<accession>M7W957</accession>
<dbReference type="AlphaFoldDB" id="M7W957"/>
<dbReference type="EMBL" id="KB637967">
    <property type="protein sequence ID" value="EMS14330.1"/>
    <property type="molecule type" value="Genomic_DNA"/>
</dbReference>
<dbReference type="VEuPathDB" id="AmoebaDB:KM1_242250"/>